<dbReference type="Gene3D" id="2.140.10.10">
    <property type="entry name" value="Quinoprotein alcohol dehydrogenase-like superfamily"/>
    <property type="match status" value="1"/>
</dbReference>
<accession>A0A7S7SK90</accession>
<dbReference type="EMBL" id="CP063849">
    <property type="protein sequence ID" value="QOY87231.1"/>
    <property type="molecule type" value="Genomic_DNA"/>
</dbReference>
<evidence type="ECO:0000256" key="2">
    <source>
        <dbReference type="ARBA" id="ARBA00008156"/>
    </source>
</evidence>
<evidence type="ECO:0000256" key="1">
    <source>
        <dbReference type="ARBA" id="ARBA00001931"/>
    </source>
</evidence>
<sequence>MSTHWRWAALLVCSILSAGDTNWPVYGGDEGGSKYSPLKQIHRGNVTSLKVAWTFSTGEPLTPPGRGRAPAFEATPIVIDGVMYIGTPYGHVFALDAATGKQKWSYDAKIIPGDYGDFANRGVTFWSDPKAKAGAPCRQRIFFSSIDARLTALDAATGAPCADFAGKGEINLETGLKRGPEYKGEYEETSPPAVINGLVIVGSAIADNHRARSVSGEVRAFDARTGALKWTWHPIDTANTGAANAWSILSTDPKRNLVFIPTGSSSPDYYGGLRPGDNRDANSVVALDAATGKRIWGFQTVHHDIWDYDVANQPTLFTFQRRGQSIPAVAFGSKTGHLFLLDRTTGAPLFDVEERKVPASDIPGEQSSPTQPVPLMPKAWTRQSLPAEEAFGLNETDKTWCRDQIAALRNEGIFTPPSLQGSLIIPGNVGGMQWGGLAWDRDHNTLIVPINNLAAVIKLIPAADFKEARSNNRIGAEITEQKGAPYAMSRVLLRAPSGVPCTPPPWGTLAAIDASTGALKWQVPVGAFPGMPEPVATRFGSILLGGPIATAGGLVFLGATLDPFLKAYDIETGKELWRGQLPASSRAVPMTYQTGGKQFVAVAAGGHEASLGKLDNTLVVFSLP</sequence>
<keyword evidence="3" id="KW-0560">Oxidoreductase</keyword>
<reference evidence="5 6" key="1">
    <citation type="submission" date="2020-10" db="EMBL/GenBank/DDBJ databases">
        <title>Complete genome sequence of Paludibaculum fermentans P105T, a facultatively anaerobic acidobacterium capable of dissimilatory Fe(III) reduction.</title>
        <authorList>
            <person name="Dedysh S.N."/>
            <person name="Beletsky A.V."/>
            <person name="Kulichevskaya I.S."/>
            <person name="Mardanov A.V."/>
            <person name="Ravin N.V."/>
        </authorList>
    </citation>
    <scope>NUCLEOTIDE SEQUENCE [LARGE SCALE GENOMIC DNA]</scope>
    <source>
        <strain evidence="5 6">P105</strain>
    </source>
</reference>
<evidence type="ECO:0000313" key="6">
    <source>
        <dbReference type="Proteomes" id="UP000593892"/>
    </source>
</evidence>
<dbReference type="KEGG" id="pfer:IRI77_31410"/>
<dbReference type="SMART" id="SM00564">
    <property type="entry name" value="PQQ"/>
    <property type="match status" value="5"/>
</dbReference>
<gene>
    <name evidence="5" type="ORF">IRI77_31410</name>
</gene>
<feature type="domain" description="Pyrrolo-quinoline quinone repeat" evidence="4">
    <location>
        <begin position="23"/>
        <end position="600"/>
    </location>
</feature>
<dbReference type="AlphaFoldDB" id="A0A7S7SK90"/>
<dbReference type="CDD" id="cd10280">
    <property type="entry name" value="PQQ_mGDH"/>
    <property type="match status" value="1"/>
</dbReference>
<comment type="similarity">
    <text evidence="2">Belongs to the bacterial PQQ dehydrogenase family.</text>
</comment>
<evidence type="ECO:0000313" key="5">
    <source>
        <dbReference type="EMBL" id="QOY87231.1"/>
    </source>
</evidence>
<dbReference type="Proteomes" id="UP000593892">
    <property type="component" value="Chromosome"/>
</dbReference>
<dbReference type="InterPro" id="IPR002372">
    <property type="entry name" value="PQQ_rpt_dom"/>
</dbReference>
<evidence type="ECO:0000259" key="4">
    <source>
        <dbReference type="Pfam" id="PF01011"/>
    </source>
</evidence>
<dbReference type="RefSeq" id="WP_194448900.1">
    <property type="nucleotide sequence ID" value="NZ_CP063849.1"/>
</dbReference>
<evidence type="ECO:0000256" key="3">
    <source>
        <dbReference type="ARBA" id="ARBA00023002"/>
    </source>
</evidence>
<dbReference type="GO" id="GO:0048038">
    <property type="term" value="F:quinone binding"/>
    <property type="evidence" value="ECO:0007669"/>
    <property type="project" value="InterPro"/>
</dbReference>
<organism evidence="5 6">
    <name type="scientific">Paludibaculum fermentans</name>
    <dbReference type="NCBI Taxonomy" id="1473598"/>
    <lineage>
        <taxon>Bacteria</taxon>
        <taxon>Pseudomonadati</taxon>
        <taxon>Acidobacteriota</taxon>
        <taxon>Terriglobia</taxon>
        <taxon>Bryobacterales</taxon>
        <taxon>Bryobacteraceae</taxon>
        <taxon>Paludibaculum</taxon>
    </lineage>
</organism>
<proteinExistence type="inferred from homology"/>
<dbReference type="PANTHER" id="PTHR32303">
    <property type="entry name" value="QUINOPROTEIN ALCOHOL DEHYDROGENASE (CYTOCHROME C)"/>
    <property type="match status" value="1"/>
</dbReference>
<keyword evidence="6" id="KW-1185">Reference proteome</keyword>
<dbReference type="SUPFAM" id="SSF50998">
    <property type="entry name" value="Quinoprotein alcohol dehydrogenase-like"/>
    <property type="match status" value="1"/>
</dbReference>
<protein>
    <submittedName>
        <fullName evidence="5">Pyrroloquinoline quinone-dependent dehydrogenase</fullName>
    </submittedName>
</protein>
<dbReference type="InterPro" id="IPR011047">
    <property type="entry name" value="Quinoprotein_ADH-like_sf"/>
</dbReference>
<dbReference type="InterPro" id="IPR017511">
    <property type="entry name" value="PQQ_mDH"/>
</dbReference>
<dbReference type="Pfam" id="PF01011">
    <property type="entry name" value="PQQ"/>
    <property type="match status" value="1"/>
</dbReference>
<dbReference type="PANTHER" id="PTHR32303:SF4">
    <property type="entry name" value="QUINOPROTEIN GLUCOSE DEHYDROGENASE"/>
    <property type="match status" value="1"/>
</dbReference>
<dbReference type="GO" id="GO:0016020">
    <property type="term" value="C:membrane"/>
    <property type="evidence" value="ECO:0007669"/>
    <property type="project" value="InterPro"/>
</dbReference>
<dbReference type="InterPro" id="IPR018391">
    <property type="entry name" value="PQQ_b-propeller_rpt"/>
</dbReference>
<dbReference type="GO" id="GO:0016614">
    <property type="term" value="F:oxidoreductase activity, acting on CH-OH group of donors"/>
    <property type="evidence" value="ECO:0007669"/>
    <property type="project" value="InterPro"/>
</dbReference>
<comment type="cofactor">
    <cofactor evidence="1">
        <name>pyrroloquinoline quinone</name>
        <dbReference type="ChEBI" id="CHEBI:58442"/>
    </cofactor>
</comment>
<name>A0A7S7SK90_PALFE</name>